<proteinExistence type="predicted"/>
<accession>A0A919LD34</accession>
<evidence type="ECO:0000256" key="1">
    <source>
        <dbReference type="SAM" id="MobiDB-lite"/>
    </source>
</evidence>
<gene>
    <name evidence="2" type="ORF">Sxan_77870</name>
</gene>
<feature type="region of interest" description="Disordered" evidence="1">
    <location>
        <begin position="36"/>
        <end position="129"/>
    </location>
</feature>
<evidence type="ECO:0000313" key="2">
    <source>
        <dbReference type="EMBL" id="GHI90423.1"/>
    </source>
</evidence>
<dbReference type="Proteomes" id="UP000600026">
    <property type="component" value="Unassembled WGS sequence"/>
</dbReference>
<name>A0A919LD34_9ACTN</name>
<protein>
    <submittedName>
        <fullName evidence="2">Uncharacterized protein</fullName>
    </submittedName>
</protein>
<keyword evidence="3" id="KW-1185">Reference proteome</keyword>
<dbReference type="AlphaFoldDB" id="A0A919LD34"/>
<comment type="caution">
    <text evidence="2">The sequence shown here is derived from an EMBL/GenBank/DDBJ whole genome shotgun (WGS) entry which is preliminary data.</text>
</comment>
<organism evidence="2 3">
    <name type="scientific">Streptomyces xanthophaeus</name>
    <dbReference type="NCBI Taxonomy" id="67385"/>
    <lineage>
        <taxon>Bacteria</taxon>
        <taxon>Bacillati</taxon>
        <taxon>Actinomycetota</taxon>
        <taxon>Actinomycetes</taxon>
        <taxon>Kitasatosporales</taxon>
        <taxon>Streptomycetaceae</taxon>
        <taxon>Streptomyces</taxon>
    </lineage>
</organism>
<reference evidence="2" key="1">
    <citation type="submission" date="2020-09" db="EMBL/GenBank/DDBJ databases">
        <title>Whole genome shotgun sequence of Streptomyces xanthophaeus NBRC 12829.</title>
        <authorList>
            <person name="Komaki H."/>
            <person name="Tamura T."/>
        </authorList>
    </citation>
    <scope>NUCLEOTIDE SEQUENCE</scope>
    <source>
        <strain evidence="2">NBRC 12829</strain>
    </source>
</reference>
<feature type="compositionally biased region" description="Low complexity" evidence="1">
    <location>
        <begin position="105"/>
        <end position="123"/>
    </location>
</feature>
<sequence length="129" mass="12810">MGGRVPQQSRSARLTASALALVVTVLALFVPVAGAQGMPVPADRPLAHHTVAGHAGEGAGPDDVPARHVAVAHRPDAHIPGPQPAGPARTAVDTAPHRALGGPDTGPATALAPPRRPAGSAAPRGPPHR</sequence>
<dbReference type="EMBL" id="BNEE01000011">
    <property type="protein sequence ID" value="GHI90423.1"/>
    <property type="molecule type" value="Genomic_DNA"/>
</dbReference>
<evidence type="ECO:0000313" key="3">
    <source>
        <dbReference type="Proteomes" id="UP000600026"/>
    </source>
</evidence>